<evidence type="ECO:0000259" key="5">
    <source>
        <dbReference type="PROSITE" id="PS50893"/>
    </source>
</evidence>
<dbReference type="PROSITE" id="PS50893">
    <property type="entry name" value="ABC_TRANSPORTER_2"/>
    <property type="match status" value="1"/>
</dbReference>
<dbReference type="Pfam" id="PF00005">
    <property type="entry name" value="ABC_tran"/>
    <property type="match status" value="1"/>
</dbReference>
<evidence type="ECO:0000256" key="1">
    <source>
        <dbReference type="ARBA" id="ARBA00005417"/>
    </source>
</evidence>
<gene>
    <name evidence="6" type="ORF">CQA53_00350</name>
</gene>
<keyword evidence="3" id="KW-0547">Nucleotide-binding</keyword>
<sequence length="257" mass="28830">MIEVQNLNFFYTSKHILKDISFHARNGELLGILGANGCGKSTLLKNILGFLKPQSGVIKIDSVPINSFSPKELANIVSYIPQKSLLTMPLKVLDFMLSGRYAKLNNSFFGYQNSDFDAIEEIANKLNVWQYRERIVTTLSGGEFGRVLLARALANEPKILLLDEPTSAMDLHYAVEILHIVKQLIVNLKLCGVIVIHDLMLASLFCDKIILMKDGKIMDFGNPHDLIIVEKLQQVYEGLQCEIIQHNGYNIAIPQSL</sequence>
<dbReference type="PANTHER" id="PTHR42734">
    <property type="entry name" value="METAL TRANSPORT SYSTEM ATP-BINDING PROTEIN TM_0124-RELATED"/>
    <property type="match status" value="1"/>
</dbReference>
<dbReference type="SUPFAM" id="SSF52540">
    <property type="entry name" value="P-loop containing nucleoside triphosphate hydrolases"/>
    <property type="match status" value="1"/>
</dbReference>
<dbReference type="InterPro" id="IPR050153">
    <property type="entry name" value="Metal_Ion_Import_ABC"/>
</dbReference>
<keyword evidence="2" id="KW-0813">Transport</keyword>
<comment type="caution">
    <text evidence="6">The sequence shown here is derived from an EMBL/GenBank/DDBJ whole genome shotgun (WGS) entry which is preliminary data.</text>
</comment>
<organism evidence="6 7">
    <name type="scientific">Helicobacter didelphidarum</name>
    <dbReference type="NCBI Taxonomy" id="2040648"/>
    <lineage>
        <taxon>Bacteria</taxon>
        <taxon>Pseudomonadati</taxon>
        <taxon>Campylobacterota</taxon>
        <taxon>Epsilonproteobacteria</taxon>
        <taxon>Campylobacterales</taxon>
        <taxon>Helicobacteraceae</taxon>
        <taxon>Helicobacter</taxon>
    </lineage>
</organism>
<dbReference type="AlphaFoldDB" id="A0A3D8IQX3"/>
<protein>
    <submittedName>
        <fullName evidence="6">ABC transporter ATP-binding protein</fullName>
    </submittedName>
</protein>
<comment type="similarity">
    <text evidence="1">Belongs to the ABC transporter superfamily.</text>
</comment>
<evidence type="ECO:0000256" key="4">
    <source>
        <dbReference type="ARBA" id="ARBA00022840"/>
    </source>
</evidence>
<accession>A0A3D8IQX3</accession>
<feature type="domain" description="ABC transporter" evidence="5">
    <location>
        <begin position="2"/>
        <end position="239"/>
    </location>
</feature>
<evidence type="ECO:0000313" key="6">
    <source>
        <dbReference type="EMBL" id="RDU67513.1"/>
    </source>
</evidence>
<dbReference type="EMBL" id="NXLQ01000001">
    <property type="protein sequence ID" value="RDU67513.1"/>
    <property type="molecule type" value="Genomic_DNA"/>
</dbReference>
<evidence type="ECO:0000256" key="3">
    <source>
        <dbReference type="ARBA" id="ARBA00022741"/>
    </source>
</evidence>
<proteinExistence type="inferred from homology"/>
<dbReference type="RefSeq" id="WP_115542041.1">
    <property type="nucleotide sequence ID" value="NZ_NXLQ01000001.1"/>
</dbReference>
<dbReference type="InterPro" id="IPR003593">
    <property type="entry name" value="AAA+_ATPase"/>
</dbReference>
<keyword evidence="4 6" id="KW-0067">ATP-binding</keyword>
<name>A0A3D8IQX3_9HELI</name>
<dbReference type="GO" id="GO:0016887">
    <property type="term" value="F:ATP hydrolysis activity"/>
    <property type="evidence" value="ECO:0007669"/>
    <property type="project" value="InterPro"/>
</dbReference>
<dbReference type="CDD" id="cd03214">
    <property type="entry name" value="ABC_Iron-Siderophores_B12_Hemin"/>
    <property type="match status" value="1"/>
</dbReference>
<dbReference type="GO" id="GO:0005524">
    <property type="term" value="F:ATP binding"/>
    <property type="evidence" value="ECO:0007669"/>
    <property type="project" value="UniProtKB-KW"/>
</dbReference>
<dbReference type="PANTHER" id="PTHR42734:SF6">
    <property type="entry name" value="MOLYBDATE IMPORT ATP-BINDING PROTEIN MOLC"/>
    <property type="match status" value="1"/>
</dbReference>
<evidence type="ECO:0000313" key="7">
    <source>
        <dbReference type="Proteomes" id="UP000256379"/>
    </source>
</evidence>
<dbReference type="FunFam" id="3.40.50.300:FF:000134">
    <property type="entry name" value="Iron-enterobactin ABC transporter ATP-binding protein"/>
    <property type="match status" value="1"/>
</dbReference>
<dbReference type="OrthoDB" id="5515229at2"/>
<dbReference type="SMART" id="SM00382">
    <property type="entry name" value="AAA"/>
    <property type="match status" value="1"/>
</dbReference>
<dbReference type="Proteomes" id="UP000256379">
    <property type="component" value="Unassembled WGS sequence"/>
</dbReference>
<dbReference type="InterPro" id="IPR003439">
    <property type="entry name" value="ABC_transporter-like_ATP-bd"/>
</dbReference>
<evidence type="ECO:0000256" key="2">
    <source>
        <dbReference type="ARBA" id="ARBA00022448"/>
    </source>
</evidence>
<reference evidence="6 7" key="1">
    <citation type="submission" date="2018-04" db="EMBL/GenBank/DDBJ databases">
        <title>Novel Campyloabacter and Helicobacter Species and Strains.</title>
        <authorList>
            <person name="Mannion A.J."/>
            <person name="Shen Z."/>
            <person name="Fox J.G."/>
        </authorList>
    </citation>
    <scope>NUCLEOTIDE SEQUENCE [LARGE SCALE GENOMIC DNA]</scope>
    <source>
        <strain evidence="6 7">MIT 17-337</strain>
    </source>
</reference>
<dbReference type="Gene3D" id="3.40.50.300">
    <property type="entry name" value="P-loop containing nucleotide triphosphate hydrolases"/>
    <property type="match status" value="1"/>
</dbReference>
<keyword evidence="7" id="KW-1185">Reference proteome</keyword>
<dbReference type="InterPro" id="IPR027417">
    <property type="entry name" value="P-loop_NTPase"/>
</dbReference>